<dbReference type="EMBL" id="CAUYUJ010018693">
    <property type="protein sequence ID" value="CAK0885616.1"/>
    <property type="molecule type" value="Genomic_DNA"/>
</dbReference>
<evidence type="ECO:0000313" key="2">
    <source>
        <dbReference type="Proteomes" id="UP001189429"/>
    </source>
</evidence>
<reference evidence="1" key="1">
    <citation type="submission" date="2023-10" db="EMBL/GenBank/DDBJ databases">
        <authorList>
            <person name="Chen Y."/>
            <person name="Shah S."/>
            <person name="Dougan E. K."/>
            <person name="Thang M."/>
            <person name="Chan C."/>
        </authorList>
    </citation>
    <scope>NUCLEOTIDE SEQUENCE [LARGE SCALE GENOMIC DNA]</scope>
</reference>
<protein>
    <submittedName>
        <fullName evidence="1">Uncharacterized protein</fullName>
    </submittedName>
</protein>
<keyword evidence="2" id="KW-1185">Reference proteome</keyword>
<evidence type="ECO:0000313" key="1">
    <source>
        <dbReference type="EMBL" id="CAK0885616.1"/>
    </source>
</evidence>
<comment type="caution">
    <text evidence="1">The sequence shown here is derived from an EMBL/GenBank/DDBJ whole genome shotgun (WGS) entry which is preliminary data.</text>
</comment>
<dbReference type="Proteomes" id="UP001189429">
    <property type="component" value="Unassembled WGS sequence"/>
</dbReference>
<sequence>MVSEPQKQAERGLTRSAALAARCKAFRASLAAHWELSDALGGHEASIADAIRAAGLVGMDAAGAWSACALGNWCRHAPPLGAVALRRSEPAPARRVAELEVELEAAASCAAGLRMEAPPFWPRRPPGSWAESARSAAALLMALGVSHVASECELAEMTLTEYDDVDELPEGVEKMIESKEGGMQADGDGATPPGLPPCGHPEFDVKLNEMESVEAVKVQVAGAGALLPAQFSGGDCDGARCALDGRDGGVPVPVPSPDAAVGAHTPEVAVVSNMQLDTHPEDLDDVPVSVIEAPKVSVRVSSCAWWIARDRIAREWLRKGPAAHDDTPCDGIGNHEKSKGGLIASSHSVANDTGELTDEQDSRCFSIPNRKDRFGQMVRLVFDHMPNLGK</sequence>
<proteinExistence type="predicted"/>
<gene>
    <name evidence="1" type="ORF">PCOR1329_LOCUS67178</name>
</gene>
<organism evidence="1 2">
    <name type="scientific">Prorocentrum cordatum</name>
    <dbReference type="NCBI Taxonomy" id="2364126"/>
    <lineage>
        <taxon>Eukaryota</taxon>
        <taxon>Sar</taxon>
        <taxon>Alveolata</taxon>
        <taxon>Dinophyceae</taxon>
        <taxon>Prorocentrales</taxon>
        <taxon>Prorocentraceae</taxon>
        <taxon>Prorocentrum</taxon>
    </lineage>
</organism>
<name>A0ABN9WGN2_9DINO</name>
<accession>A0ABN9WGN2</accession>